<gene>
    <name evidence="6" type="ORF">J2Z42_001212</name>
</gene>
<evidence type="ECO:0000256" key="5">
    <source>
        <dbReference type="ARBA" id="ARBA00023244"/>
    </source>
</evidence>
<keyword evidence="4" id="KW-0520">NAD</keyword>
<evidence type="ECO:0000256" key="1">
    <source>
        <dbReference type="ARBA" id="ARBA00005010"/>
    </source>
</evidence>
<evidence type="ECO:0000256" key="4">
    <source>
        <dbReference type="ARBA" id="ARBA00023027"/>
    </source>
</evidence>
<dbReference type="EC" id="1.3.1.76" evidence="2"/>
<evidence type="ECO:0000313" key="7">
    <source>
        <dbReference type="Proteomes" id="UP001519307"/>
    </source>
</evidence>
<evidence type="ECO:0000313" key="6">
    <source>
        <dbReference type="EMBL" id="MBP2032540.1"/>
    </source>
</evidence>
<reference evidence="6 7" key="1">
    <citation type="submission" date="2021-03" db="EMBL/GenBank/DDBJ databases">
        <title>Genomic Encyclopedia of Type Strains, Phase IV (KMG-IV): sequencing the most valuable type-strain genomes for metagenomic binning, comparative biology and taxonomic classification.</title>
        <authorList>
            <person name="Goeker M."/>
        </authorList>
    </citation>
    <scope>NUCLEOTIDE SEQUENCE [LARGE SCALE GENOMIC DNA]</scope>
    <source>
        <strain evidence="6 7">DSM 28783</strain>
    </source>
</reference>
<keyword evidence="6" id="KW-0456">Lyase</keyword>
<organism evidence="6 7">
    <name type="scientific">Clostridium algifaecis</name>
    <dbReference type="NCBI Taxonomy" id="1472040"/>
    <lineage>
        <taxon>Bacteria</taxon>
        <taxon>Bacillati</taxon>
        <taxon>Bacillota</taxon>
        <taxon>Clostridia</taxon>
        <taxon>Eubacteriales</taxon>
        <taxon>Clostridiaceae</taxon>
        <taxon>Clostridium</taxon>
    </lineage>
</organism>
<dbReference type="Gene3D" id="3.40.50.720">
    <property type="entry name" value="NAD(P)-binding Rossmann-like Domain"/>
    <property type="match status" value="1"/>
</dbReference>
<keyword evidence="5" id="KW-0627">Porphyrin biosynthesis</keyword>
<sequence>MDEKLFLTLLSDKIKIIIIGGGRAACIKLKTFLSRKCSVWILSKEFSDEFNEFKDNISVHSLIGEYDKKYIYDKHIVVIATNDKRVNSIIRKDCRELHKIYIDSSDVNGGNCIVPCQRNTENIHFAVNTRKASPKTSVFIADIIKEHIEKYDDFVNFTSHIRNKLSKGVKRKQVMEFLCSRDFYFFYSKKKAQIIIDMFYGDIFKN</sequence>
<name>A0ABS4KSG9_9CLOT</name>
<comment type="pathway">
    <text evidence="1">Porphyrin-containing compound metabolism; siroheme biosynthesis; sirohydrochlorin from precorrin-2: step 1/1.</text>
</comment>
<dbReference type="GO" id="GO:0043115">
    <property type="term" value="F:precorrin-2 dehydrogenase activity"/>
    <property type="evidence" value="ECO:0007669"/>
    <property type="project" value="UniProtKB-EC"/>
</dbReference>
<dbReference type="RefSeq" id="WP_209701729.1">
    <property type="nucleotide sequence ID" value="NZ_JAGGLM010000005.1"/>
</dbReference>
<dbReference type="PANTHER" id="PTHR35330:SF1">
    <property type="entry name" value="SIROHEME BIOSYNTHESIS PROTEIN MET8"/>
    <property type="match status" value="1"/>
</dbReference>
<dbReference type="GO" id="GO:0051266">
    <property type="term" value="F:sirohydrochlorin ferrochelatase activity"/>
    <property type="evidence" value="ECO:0007669"/>
    <property type="project" value="UniProtKB-EC"/>
</dbReference>
<dbReference type="EMBL" id="JAGGLM010000005">
    <property type="protein sequence ID" value="MBP2032540.1"/>
    <property type="molecule type" value="Genomic_DNA"/>
</dbReference>
<comment type="caution">
    <text evidence="6">The sequence shown here is derived from an EMBL/GenBank/DDBJ whole genome shotgun (WGS) entry which is preliminary data.</text>
</comment>
<dbReference type="Proteomes" id="UP001519307">
    <property type="component" value="Unassembled WGS sequence"/>
</dbReference>
<keyword evidence="7" id="KW-1185">Reference proteome</keyword>
<dbReference type="Pfam" id="PF13241">
    <property type="entry name" value="NAD_binding_7"/>
    <property type="match status" value="1"/>
</dbReference>
<accession>A0ABS4KSG9</accession>
<evidence type="ECO:0000256" key="3">
    <source>
        <dbReference type="ARBA" id="ARBA00023002"/>
    </source>
</evidence>
<keyword evidence="3 6" id="KW-0560">Oxidoreductase</keyword>
<dbReference type="PANTHER" id="PTHR35330">
    <property type="entry name" value="SIROHEME BIOSYNTHESIS PROTEIN MET8"/>
    <property type="match status" value="1"/>
</dbReference>
<dbReference type="SUPFAM" id="SSF51735">
    <property type="entry name" value="NAD(P)-binding Rossmann-fold domains"/>
    <property type="match status" value="1"/>
</dbReference>
<evidence type="ECO:0000256" key="2">
    <source>
        <dbReference type="ARBA" id="ARBA00012400"/>
    </source>
</evidence>
<dbReference type="NCBIfam" id="NF004045">
    <property type="entry name" value="PRK05562.1"/>
    <property type="match status" value="1"/>
</dbReference>
<dbReference type="InterPro" id="IPR028161">
    <property type="entry name" value="Met8-like"/>
</dbReference>
<protein>
    <recommendedName>
        <fullName evidence="2">precorrin-2 dehydrogenase</fullName>
        <ecNumber evidence="2">1.3.1.76</ecNumber>
    </recommendedName>
</protein>
<proteinExistence type="predicted"/>
<dbReference type="InterPro" id="IPR036291">
    <property type="entry name" value="NAD(P)-bd_dom_sf"/>
</dbReference>